<evidence type="ECO:0000256" key="5">
    <source>
        <dbReference type="ARBA" id="ARBA00022755"/>
    </source>
</evidence>
<reference evidence="10 11" key="1">
    <citation type="journal article" date="2016" name="Nat. Commun.">
        <title>Thousands of microbial genomes shed light on interconnected biogeochemical processes in an aquifer system.</title>
        <authorList>
            <person name="Anantharaman K."/>
            <person name="Brown C.T."/>
            <person name="Hug L.A."/>
            <person name="Sharon I."/>
            <person name="Castelle C.J."/>
            <person name="Probst A.J."/>
            <person name="Thomas B.C."/>
            <person name="Singh A."/>
            <person name="Wilkins M.J."/>
            <person name="Karaoz U."/>
            <person name="Brodie E.L."/>
            <person name="Williams K.H."/>
            <person name="Hubbard S.S."/>
            <person name="Banfield J.F."/>
        </authorList>
    </citation>
    <scope>NUCLEOTIDE SEQUENCE [LARGE SCALE GENOMIC DNA]</scope>
</reference>
<dbReference type="Pfam" id="PF01259">
    <property type="entry name" value="SAICAR_synt"/>
    <property type="match status" value="1"/>
</dbReference>
<dbReference type="Proteomes" id="UP000177025">
    <property type="component" value="Unassembled WGS sequence"/>
</dbReference>
<dbReference type="InterPro" id="IPR028923">
    <property type="entry name" value="SAICAR_synt/ADE2_N"/>
</dbReference>
<dbReference type="HAMAP" id="MF_00137">
    <property type="entry name" value="SAICAR_synth"/>
    <property type="match status" value="1"/>
</dbReference>
<dbReference type="GO" id="GO:0005524">
    <property type="term" value="F:ATP binding"/>
    <property type="evidence" value="ECO:0007669"/>
    <property type="project" value="UniProtKB-KW"/>
</dbReference>
<dbReference type="PANTHER" id="PTHR43700">
    <property type="entry name" value="PHOSPHORIBOSYLAMINOIMIDAZOLE-SUCCINOCARBOXAMIDE SYNTHASE"/>
    <property type="match status" value="1"/>
</dbReference>
<dbReference type="GO" id="GO:0004639">
    <property type="term" value="F:phosphoribosylaminoimidazolesuccinocarboxamide synthase activity"/>
    <property type="evidence" value="ECO:0007669"/>
    <property type="project" value="UniProtKB-UniRule"/>
</dbReference>
<dbReference type="UniPathway" id="UPA00074">
    <property type="reaction ID" value="UER00131"/>
</dbReference>
<evidence type="ECO:0000313" key="11">
    <source>
        <dbReference type="Proteomes" id="UP000177025"/>
    </source>
</evidence>
<dbReference type="AlphaFoldDB" id="A0A1F4UA76"/>
<protein>
    <recommendedName>
        <fullName evidence="8">Phosphoribosylaminoimidazole-succinocarboxamide synthase</fullName>
        <ecNumber evidence="8">6.3.2.6</ecNumber>
    </recommendedName>
    <alternativeName>
        <fullName evidence="8">SAICAR synthetase</fullName>
    </alternativeName>
</protein>
<evidence type="ECO:0000256" key="4">
    <source>
        <dbReference type="ARBA" id="ARBA00022741"/>
    </source>
</evidence>
<dbReference type="Gene3D" id="3.30.470.20">
    <property type="entry name" value="ATP-grasp fold, B domain"/>
    <property type="match status" value="1"/>
</dbReference>
<keyword evidence="6 8" id="KW-0067">ATP-binding</keyword>
<evidence type="ECO:0000256" key="7">
    <source>
        <dbReference type="ARBA" id="ARBA00048475"/>
    </source>
</evidence>
<organism evidence="10 11">
    <name type="scientific">candidate division WOR-3 bacterium RBG_13_43_14</name>
    <dbReference type="NCBI Taxonomy" id="1802590"/>
    <lineage>
        <taxon>Bacteria</taxon>
        <taxon>Bacteria division WOR-3</taxon>
    </lineage>
</organism>
<dbReference type="Gene3D" id="3.30.200.20">
    <property type="entry name" value="Phosphorylase Kinase, domain 1"/>
    <property type="match status" value="1"/>
</dbReference>
<dbReference type="GO" id="GO:0005737">
    <property type="term" value="C:cytoplasm"/>
    <property type="evidence" value="ECO:0007669"/>
    <property type="project" value="TreeGrafter"/>
</dbReference>
<comment type="pathway">
    <text evidence="1 8">Purine metabolism; IMP biosynthesis via de novo pathway; 5-amino-1-(5-phospho-D-ribosyl)imidazole-4-carboxamide from 5-amino-1-(5-phospho-D-ribosyl)imidazole-4-carboxylate: step 1/2.</text>
</comment>
<evidence type="ECO:0000256" key="8">
    <source>
        <dbReference type="HAMAP-Rule" id="MF_00137"/>
    </source>
</evidence>
<evidence type="ECO:0000256" key="6">
    <source>
        <dbReference type="ARBA" id="ARBA00022840"/>
    </source>
</evidence>
<dbReference type="EC" id="6.3.2.6" evidence="8"/>
<dbReference type="SUPFAM" id="SSF56104">
    <property type="entry name" value="SAICAR synthase-like"/>
    <property type="match status" value="1"/>
</dbReference>
<dbReference type="GO" id="GO:0006189">
    <property type="term" value="P:'de novo' IMP biosynthetic process"/>
    <property type="evidence" value="ECO:0007669"/>
    <property type="project" value="UniProtKB-UniRule"/>
</dbReference>
<dbReference type="EMBL" id="MEUM01000091">
    <property type="protein sequence ID" value="OGC41876.1"/>
    <property type="molecule type" value="Genomic_DNA"/>
</dbReference>
<proteinExistence type="inferred from homology"/>
<name>A0A1F4UA76_UNCW3</name>
<keyword evidence="5 8" id="KW-0658">Purine biosynthesis</keyword>
<evidence type="ECO:0000313" key="10">
    <source>
        <dbReference type="EMBL" id="OGC41876.1"/>
    </source>
</evidence>
<evidence type="ECO:0000259" key="9">
    <source>
        <dbReference type="Pfam" id="PF01259"/>
    </source>
</evidence>
<evidence type="ECO:0000256" key="3">
    <source>
        <dbReference type="ARBA" id="ARBA00022598"/>
    </source>
</evidence>
<dbReference type="PANTHER" id="PTHR43700:SF1">
    <property type="entry name" value="PHOSPHORIBOSYLAMINOIMIDAZOLE-SUCCINOCARBOXAMIDE SYNTHASE"/>
    <property type="match status" value="1"/>
</dbReference>
<gene>
    <name evidence="8" type="primary">purC</name>
    <name evidence="10" type="ORF">A2Y85_01860</name>
</gene>
<evidence type="ECO:0000256" key="1">
    <source>
        <dbReference type="ARBA" id="ARBA00004672"/>
    </source>
</evidence>
<comment type="similarity">
    <text evidence="2 8">Belongs to the SAICAR synthetase family.</text>
</comment>
<sequence length="342" mass="39538">MGSVKDFKIIKPASVEEPGIGRFIFTDRYSVFDWGEMPDHIPNKGASIAMLSAYFFERLNELKIVSHYRGLVGDNKVRLLSEISEPTNVMEVTLVRVLKPELKADKYDYSIYQKEKGNFLIPLEVIYRNSLPPGSSVFKRLKEGQIKPSDLGFSQEPKPNQRLEKTILDVSTKLEITDRYLTWDEARQMAGMSDEELTELKAATNQINSFITAEFDKVGLVNEDGKIEVAYNRERKLMLVDVLGTLDECRFTYEGIPVSKEIARIYYRNTAWFKAVEEAKQKDRQNWKDICRLQPESLPPRLKELISQVYCACTNEITGRIWFKNVPALYKILKEINCYINF</sequence>
<keyword evidence="4 8" id="KW-0547">Nucleotide-binding</keyword>
<accession>A0A1F4UA76</accession>
<evidence type="ECO:0000256" key="2">
    <source>
        <dbReference type="ARBA" id="ARBA00010190"/>
    </source>
</evidence>
<feature type="domain" description="SAICAR synthetase/ADE2 N-terminal" evidence="9">
    <location>
        <begin position="21"/>
        <end position="255"/>
    </location>
</feature>
<keyword evidence="3 8" id="KW-0436">Ligase</keyword>
<comment type="catalytic activity">
    <reaction evidence="7 8">
        <text>5-amino-1-(5-phospho-D-ribosyl)imidazole-4-carboxylate + L-aspartate + ATP = (2S)-2-[5-amino-1-(5-phospho-beta-D-ribosyl)imidazole-4-carboxamido]succinate + ADP + phosphate + 2 H(+)</text>
        <dbReference type="Rhea" id="RHEA:22628"/>
        <dbReference type="ChEBI" id="CHEBI:15378"/>
        <dbReference type="ChEBI" id="CHEBI:29991"/>
        <dbReference type="ChEBI" id="CHEBI:30616"/>
        <dbReference type="ChEBI" id="CHEBI:43474"/>
        <dbReference type="ChEBI" id="CHEBI:58443"/>
        <dbReference type="ChEBI" id="CHEBI:77657"/>
        <dbReference type="ChEBI" id="CHEBI:456216"/>
        <dbReference type="EC" id="6.3.2.6"/>
    </reaction>
</comment>
<comment type="caution">
    <text evidence="10">The sequence shown here is derived from an EMBL/GenBank/DDBJ whole genome shotgun (WGS) entry which is preliminary data.</text>
</comment>